<dbReference type="InterPro" id="IPR028973">
    <property type="entry name" value="PhnB-like"/>
</dbReference>
<dbReference type="CDD" id="cd06588">
    <property type="entry name" value="PhnB_like"/>
    <property type="match status" value="2"/>
</dbReference>
<dbReference type="InterPro" id="IPR029068">
    <property type="entry name" value="Glyas_Bleomycin-R_OHBP_Dase"/>
</dbReference>
<protein>
    <recommendedName>
        <fullName evidence="1">PhnB-like domain-containing protein</fullName>
    </recommendedName>
</protein>
<feature type="domain" description="PhnB-like" evidence="1">
    <location>
        <begin position="8"/>
        <end position="146"/>
    </location>
</feature>
<sequence length="306" mass="33864">MFYPGGMQKITPNIWCQGTADEAAEFYVNAFSEFPGSAEVLTTVKYPEAGLLDFQEPFAGKTLTVELAISGFKIILINAGEEFTPNPSISFMVNFDAVRDENAKEHLDAVWEKLHEGGSTLMPVDAYPFSEYYGWVQDKYGVSWQLMLSRPEEKPGPAVIPTLLFGGAAQNQAGPAQENYVEVFPNSQLGDRAPYGQQTGPATPEALMFSQFQLDGQWIFAMDSGVEQDFTFSEGVSLMYEAHGQEELDAIWNALSAVPEAEACGWLKDKFGVSWQIVPDNMEELMAKPGAYEKLLAMKKINIAEF</sequence>
<feature type="domain" description="PhnB-like" evidence="1">
    <location>
        <begin position="159"/>
        <end position="278"/>
    </location>
</feature>
<comment type="caution">
    <text evidence="2">The sequence shown here is derived from an EMBL/GenBank/DDBJ whole genome shotgun (WGS) entry which is preliminary data.</text>
</comment>
<accession>A0AB36IGR5</accession>
<evidence type="ECO:0000313" key="3">
    <source>
        <dbReference type="Proteomes" id="UP000186091"/>
    </source>
</evidence>
<dbReference type="Gene3D" id="3.30.720.100">
    <property type="match status" value="1"/>
</dbReference>
<dbReference type="SUPFAM" id="SSF54593">
    <property type="entry name" value="Glyoxalase/Bleomycin resistance protein/Dihydroxybiphenyl dioxygenase"/>
    <property type="match status" value="2"/>
</dbReference>
<organism evidence="2 3">
    <name type="scientific">Corynebacterium glutamicum</name>
    <name type="common">Brevibacterium saccharolyticum</name>
    <dbReference type="NCBI Taxonomy" id="1718"/>
    <lineage>
        <taxon>Bacteria</taxon>
        <taxon>Bacillati</taxon>
        <taxon>Actinomycetota</taxon>
        <taxon>Actinomycetes</taxon>
        <taxon>Mycobacteriales</taxon>
        <taxon>Corynebacteriaceae</taxon>
        <taxon>Corynebacterium</taxon>
    </lineage>
</organism>
<evidence type="ECO:0000313" key="2">
    <source>
        <dbReference type="EMBL" id="OKX84426.1"/>
    </source>
</evidence>
<proteinExistence type="predicted"/>
<gene>
    <name evidence="2" type="ORF">AUP69_00735</name>
</gene>
<reference evidence="2 3" key="1">
    <citation type="submission" date="2015-12" db="EMBL/GenBank/DDBJ databases">
        <title>Genome sequence of Corynebacterium AS 1.542.</title>
        <authorList>
            <person name="Yang J."/>
            <person name="Yang S."/>
        </authorList>
    </citation>
    <scope>NUCLEOTIDE SEQUENCE [LARGE SCALE GENOMIC DNA]</scope>
    <source>
        <strain evidence="2 3">AS 1.542</strain>
    </source>
</reference>
<dbReference type="Gene3D" id="3.30.720.110">
    <property type="match status" value="1"/>
</dbReference>
<dbReference type="Pfam" id="PF06983">
    <property type="entry name" value="3-dmu-9_3-mt"/>
    <property type="match status" value="2"/>
</dbReference>
<dbReference type="RefSeq" id="WP_003857511.1">
    <property type="nucleotide sequence ID" value="NZ_JAAOYN010000001.1"/>
</dbReference>
<evidence type="ECO:0000259" key="1">
    <source>
        <dbReference type="Pfam" id="PF06983"/>
    </source>
</evidence>
<dbReference type="Proteomes" id="UP000186091">
    <property type="component" value="Unassembled WGS sequence"/>
</dbReference>
<dbReference type="Gene3D" id="3.10.180.10">
    <property type="entry name" value="2,3-Dihydroxybiphenyl 1,2-Dioxygenase, domain 1"/>
    <property type="match status" value="1"/>
</dbReference>
<dbReference type="PANTHER" id="PTHR33990">
    <property type="entry name" value="PROTEIN YJDN-RELATED"/>
    <property type="match status" value="1"/>
</dbReference>
<name>A0AB36IGR5_CORGT</name>
<dbReference type="AlphaFoldDB" id="A0AB36IGR5"/>
<dbReference type="EMBL" id="LOQT01000010">
    <property type="protein sequence ID" value="OKX84426.1"/>
    <property type="molecule type" value="Genomic_DNA"/>
</dbReference>